<feature type="domain" description="Periplasmic binding protein" evidence="4">
    <location>
        <begin position="50"/>
        <end position="288"/>
    </location>
</feature>
<keyword evidence="3" id="KW-0732">Signal</keyword>
<dbReference type="EMBL" id="QGDL01000006">
    <property type="protein sequence ID" value="PWJ29382.1"/>
    <property type="molecule type" value="Genomic_DNA"/>
</dbReference>
<dbReference type="RefSeq" id="WP_181368666.1">
    <property type="nucleotide sequence ID" value="NZ_BAAACK010000026.1"/>
</dbReference>
<dbReference type="SUPFAM" id="SSF53822">
    <property type="entry name" value="Periplasmic binding protein-like I"/>
    <property type="match status" value="1"/>
</dbReference>
<dbReference type="InterPro" id="IPR025997">
    <property type="entry name" value="SBP_2_dom"/>
</dbReference>
<dbReference type="Pfam" id="PF13407">
    <property type="entry name" value="Peripla_BP_4"/>
    <property type="match status" value="1"/>
</dbReference>
<evidence type="ECO:0000313" key="5">
    <source>
        <dbReference type="EMBL" id="PWJ29382.1"/>
    </source>
</evidence>
<dbReference type="PANTHER" id="PTHR46847">
    <property type="entry name" value="D-ALLOSE-BINDING PERIPLASMIC PROTEIN-RELATED"/>
    <property type="match status" value="1"/>
</dbReference>
<evidence type="ECO:0000313" key="6">
    <source>
        <dbReference type="Proteomes" id="UP000245845"/>
    </source>
</evidence>
<dbReference type="AlphaFoldDB" id="A0A2Y9BJE1"/>
<dbReference type="Proteomes" id="UP000245845">
    <property type="component" value="Unassembled WGS sequence"/>
</dbReference>
<dbReference type="GO" id="GO:0030246">
    <property type="term" value="F:carbohydrate binding"/>
    <property type="evidence" value="ECO:0007669"/>
    <property type="project" value="UniProtKB-ARBA"/>
</dbReference>
<accession>A0A2Y9BJE1</accession>
<comment type="caution">
    <text evidence="5">The sequence shown here is derived from an EMBL/GenBank/DDBJ whole genome shotgun (WGS) entry which is preliminary data.</text>
</comment>
<reference evidence="5 6" key="1">
    <citation type="submission" date="2018-05" db="EMBL/GenBank/DDBJ databases">
        <title>The Hungate 1000. A catalogue of reference genomes from the rumen microbiome.</title>
        <authorList>
            <person name="Kelly W."/>
        </authorList>
    </citation>
    <scope>NUCLEOTIDE SEQUENCE [LARGE SCALE GENOMIC DNA]</scope>
    <source>
        <strain evidence="5 6">NLAE-zl-C242</strain>
    </source>
</reference>
<evidence type="ECO:0000256" key="3">
    <source>
        <dbReference type="ARBA" id="ARBA00022729"/>
    </source>
</evidence>
<evidence type="ECO:0000256" key="1">
    <source>
        <dbReference type="ARBA" id="ARBA00004196"/>
    </source>
</evidence>
<keyword evidence="5" id="KW-0762">Sugar transport</keyword>
<dbReference type="GO" id="GO:0030313">
    <property type="term" value="C:cell envelope"/>
    <property type="evidence" value="ECO:0007669"/>
    <property type="project" value="UniProtKB-SubCell"/>
</dbReference>
<sequence length="319" mass="35545">MKKWGLAIIGIILAGMTVCGVLGKYEKTKAEDHENVQITVSFCNIKNPRTTAIWKDVLENLDLAHFTVEWRDADSDMEKQQTDIRELMEYSPEYLVVMPVKTIGLEEELRKVSETDTRIILLDRSIAGSNEIPILAEIRTDQHWEGEVCANLLNQYFAGREGQILELRGESGSSISREHSTGFRNQLREYENLEIKGSIEGNGDRGIARNNVMNYLLNSPGSIDAIFADTDEDGIGAVSALEELGLRGQIPVVSINGIKDIKTAIQAGGYLGTIEAVPYMGKILSELIQKDMQGTEISYENILHGSIFTKENLDEMQGY</sequence>
<evidence type="ECO:0000259" key="4">
    <source>
        <dbReference type="Pfam" id="PF13407"/>
    </source>
</evidence>
<keyword evidence="6" id="KW-1185">Reference proteome</keyword>
<name>A0A2Y9BJE1_9FIRM</name>
<dbReference type="InterPro" id="IPR028082">
    <property type="entry name" value="Peripla_BP_I"/>
</dbReference>
<gene>
    <name evidence="5" type="ORF">A8806_106119</name>
</gene>
<evidence type="ECO:0000256" key="2">
    <source>
        <dbReference type="ARBA" id="ARBA00007639"/>
    </source>
</evidence>
<keyword evidence="5" id="KW-0813">Transport</keyword>
<protein>
    <submittedName>
        <fullName evidence="5">ABC-type sugar transport system substrate-binding protein</fullName>
    </submittedName>
</protein>
<comment type="similarity">
    <text evidence="2">Belongs to the bacterial solute-binding protein 2 family.</text>
</comment>
<organism evidence="5 6">
    <name type="scientific">Faecalicatena orotica</name>
    <dbReference type="NCBI Taxonomy" id="1544"/>
    <lineage>
        <taxon>Bacteria</taxon>
        <taxon>Bacillati</taxon>
        <taxon>Bacillota</taxon>
        <taxon>Clostridia</taxon>
        <taxon>Lachnospirales</taxon>
        <taxon>Lachnospiraceae</taxon>
        <taxon>Faecalicatena</taxon>
    </lineage>
</organism>
<proteinExistence type="inferred from homology"/>
<dbReference type="Gene3D" id="3.40.50.2300">
    <property type="match status" value="2"/>
</dbReference>
<dbReference type="PANTHER" id="PTHR46847:SF1">
    <property type="entry name" value="D-ALLOSE-BINDING PERIPLASMIC PROTEIN-RELATED"/>
    <property type="match status" value="1"/>
</dbReference>
<comment type="subcellular location">
    <subcellularLocation>
        <location evidence="1">Cell envelope</location>
    </subcellularLocation>
</comment>